<dbReference type="CDD" id="cd02440">
    <property type="entry name" value="AdoMet_MTases"/>
    <property type="match status" value="1"/>
</dbReference>
<dbReference type="SMART" id="SM00825">
    <property type="entry name" value="PKS_KS"/>
    <property type="match status" value="1"/>
</dbReference>
<evidence type="ECO:0000256" key="2">
    <source>
        <dbReference type="ARBA" id="ARBA00022553"/>
    </source>
</evidence>
<dbReference type="Gene3D" id="3.40.50.720">
    <property type="entry name" value="NAD(P)-binding Rossmann-like Domain"/>
    <property type="match status" value="2"/>
</dbReference>
<evidence type="ECO:0000256" key="6">
    <source>
        <dbReference type="ARBA" id="ARBA00023315"/>
    </source>
</evidence>
<evidence type="ECO:0000256" key="4">
    <source>
        <dbReference type="ARBA" id="ARBA00022857"/>
    </source>
</evidence>
<organism evidence="11 12">
    <name type="scientific">Aspergillus clavatus (strain ATCC 1007 / CBS 513.65 / DSM 816 / NCTC 3887 / NRRL 1 / QM 1276 / 107)</name>
    <dbReference type="NCBI Taxonomy" id="344612"/>
    <lineage>
        <taxon>Eukaryota</taxon>
        <taxon>Fungi</taxon>
        <taxon>Dikarya</taxon>
        <taxon>Ascomycota</taxon>
        <taxon>Pezizomycotina</taxon>
        <taxon>Eurotiomycetes</taxon>
        <taxon>Eurotiomycetidae</taxon>
        <taxon>Eurotiales</taxon>
        <taxon>Aspergillaceae</taxon>
        <taxon>Aspergillus</taxon>
        <taxon>Aspergillus subgen. Fumigati</taxon>
    </lineage>
</organism>
<keyword evidence="1" id="KW-0596">Phosphopantetheine</keyword>
<dbReference type="HOGENOM" id="CLU_000022_31_1_1"/>
<dbReference type="OMA" id="KMRGGEF"/>
<dbReference type="Pfam" id="PF02801">
    <property type="entry name" value="Ketoacyl-synt_C"/>
    <property type="match status" value="1"/>
</dbReference>
<dbReference type="GO" id="GO:1901336">
    <property type="term" value="P:lactone biosynthetic process"/>
    <property type="evidence" value="ECO:0007669"/>
    <property type="project" value="UniProtKB-ARBA"/>
</dbReference>
<dbReference type="SUPFAM" id="SSF53901">
    <property type="entry name" value="Thiolase-like"/>
    <property type="match status" value="1"/>
</dbReference>
<dbReference type="Gene3D" id="3.10.129.110">
    <property type="entry name" value="Polyketide synthase dehydratase"/>
    <property type="match status" value="1"/>
</dbReference>
<dbReference type="InterPro" id="IPR001227">
    <property type="entry name" value="Ac_transferase_dom_sf"/>
</dbReference>
<dbReference type="Gene3D" id="3.90.180.10">
    <property type="entry name" value="Medium-chain alcohol dehydrogenases, catalytic domain"/>
    <property type="match status" value="1"/>
</dbReference>
<keyword evidence="4" id="KW-0521">NADP</keyword>
<evidence type="ECO:0000259" key="10">
    <source>
        <dbReference type="PROSITE" id="PS52019"/>
    </source>
</evidence>
<dbReference type="Pfam" id="PF00550">
    <property type="entry name" value="PP-binding"/>
    <property type="match status" value="1"/>
</dbReference>
<dbReference type="PANTHER" id="PTHR43775:SF28">
    <property type="entry name" value="SYNTHASE, PUTATIVE-RELATED"/>
    <property type="match status" value="1"/>
</dbReference>
<evidence type="ECO:0000256" key="1">
    <source>
        <dbReference type="ARBA" id="ARBA00022450"/>
    </source>
</evidence>
<dbReference type="STRING" id="344612.A1C8I8"/>
<dbReference type="InterPro" id="IPR014043">
    <property type="entry name" value="Acyl_transferase_dom"/>
</dbReference>
<keyword evidence="2" id="KW-0597">Phosphoprotein</keyword>
<dbReference type="CDD" id="cd05195">
    <property type="entry name" value="enoyl_red"/>
    <property type="match status" value="1"/>
</dbReference>
<dbReference type="FunFam" id="3.40.50.720:FF:000209">
    <property type="entry name" value="Polyketide synthase Pks12"/>
    <property type="match status" value="1"/>
</dbReference>
<dbReference type="InterPro" id="IPR049551">
    <property type="entry name" value="PKS_DH_C"/>
</dbReference>
<dbReference type="Pfam" id="PF16197">
    <property type="entry name" value="KAsynt_C_assoc"/>
    <property type="match status" value="1"/>
</dbReference>
<dbReference type="GO" id="GO:0016491">
    <property type="term" value="F:oxidoreductase activity"/>
    <property type="evidence" value="ECO:0007669"/>
    <property type="project" value="InterPro"/>
</dbReference>
<dbReference type="SMART" id="SM00827">
    <property type="entry name" value="PKS_AT"/>
    <property type="match status" value="1"/>
</dbReference>
<dbReference type="Gene3D" id="3.40.47.10">
    <property type="match status" value="1"/>
</dbReference>
<dbReference type="PROSITE" id="PS50075">
    <property type="entry name" value="CARRIER"/>
    <property type="match status" value="1"/>
</dbReference>
<evidence type="ECO:0000259" key="9">
    <source>
        <dbReference type="PROSITE" id="PS52004"/>
    </source>
</evidence>
<name>A1C8I8_ASPCL</name>
<dbReference type="Pfam" id="PF08242">
    <property type="entry name" value="Methyltransf_12"/>
    <property type="match status" value="1"/>
</dbReference>
<dbReference type="InterPro" id="IPR036291">
    <property type="entry name" value="NAD(P)-bd_dom_sf"/>
</dbReference>
<feature type="active site" description="Proton acceptor; for dehydratase activity" evidence="7">
    <location>
        <position position="964"/>
    </location>
</feature>
<dbReference type="PROSITE" id="PS52019">
    <property type="entry name" value="PKS_MFAS_DH"/>
    <property type="match status" value="1"/>
</dbReference>
<evidence type="ECO:0000256" key="3">
    <source>
        <dbReference type="ARBA" id="ARBA00022679"/>
    </source>
</evidence>
<dbReference type="PROSITE" id="PS00012">
    <property type="entry name" value="PHOSPHOPANTETHEINE"/>
    <property type="match status" value="1"/>
</dbReference>
<dbReference type="GeneID" id="4707357"/>
<sequence>MTMITLEDTNGLNGHAVQMDSNTNGHTTNGVHTNGTNGVNHEVHYTGQIPIAICGMACRLPGGLTTPDELWDFLLAKKDGRCRVPESRYNIDSYYSDTKKPGTVSTEYGYFLDESVDVGALDMSFFTMTRTEVERADPQQRLMLEVAREAFEDAGVTNWRGKTIGTYIGNFGEDWLEMLGKETQPWGIHRISGSGDFVVANRLSYEFDLQGPSMTIRTACSSALVALNEACAAISRGDCESALVGGVNLILAPGMSMAMQEQGVLSSDGSCKTFSADANGYARGEAVTAIFIKPLADALRDGNPIKAVVRATSHNADGKTPTLSQPSTDVQEALMRRAYELGGITDFGETAMVECHGTGTPTGDPIETRAVARVFGEKGVYIGSIKPNLGHTEAASGLVSLLKMVKALQHRVIPPNIKFTSPNPNIPFEDGKLTVPTEALPWPKDRLERVSVNSFGIGGANAHVILESAATYNVPAAFHETPETPQLLLFTANSSKSITRLVDDYKAWIEQNPDKVSDLAYTLARRREHLPHRAFAIVNSGVIENLSQPVNSKSAKPPSIVMVFTGQGAQWPQMGRELLRSNQVFRSTIRALDQHLQTIAGEKPQYSIEEELKKPAKRSRLSQAEYSQPLCTAIQIALVDTLKAAGIVPEAVVGHSSGEIAAAYAAGALTAGEAITAAHHRGAVTSRQKRVGTMAAIGMGWTETEKYLAPNVAIACDNSPKSVTISGDIDAVKSVVAAIKDEQPQMLARLLQVDKAYHSYHMKEIGDDYQALIGEEVIGRAPSALFFSSVTGGLLSAEQTIGSKYWQDNLESPVRFREAITAILKHDVGKNAVFLEVGPHGALAGPLRQIFTQAASPAPYVAAMVRNQDCTTSFLSAIGALHSLNVNVDLEALFPTGSCLSDLPRYPWNHEGSYWYESRLSKEWRNRKAPHHDLLGARVAESSDSEPVWRNLFHVTNAPWIRDHKVGENIVFPFCGYIALAGEAVRQLTGVEEGFSVRNIIVSTALVLSEGKPTEMMASFRPHRLTNSLNSAWWEFSVSAYNGRNWTKHCTGEVCAQSSAPEQAQDPEALPRKLNVRKWYEKMGKGGLNLGGSFQTLETMSTSTADQRAVGKVANGRQGDEANYYIHPTVLDGTLQILGAAAVNGYGRKTKTWLPTSIDKITVFRCGSDLTTSVSAKLSSNFSVVGNGRCTSGGTTVVEATGIRMSLADGAGLTDTPDSHAASRCEWRPDIDFLSVQELLSQPSGRADYLRLLEELGDIYLLLSQHRLSESPSNSIHPHLQKYIAWVGAQIDSIAFRLPSTWTGLDHEAISARIDRIINELAGTAAAPVANALHQICTKMDPILSGEGLESILPEGALAQVYSFAGQLDRSEFLRNLSHSKPNIRILEIGTGKGGSLHREILAELTRPDGEVLCAKYTLTAPGYVVATSQEKLFPNMEFASLDISQDPFDQGFEEGVTYDLIIAVNALQDAEDVQQSLANVRKLLRPDGRLLLQELCPSSRWLPYILGVLPSWWSGSADGVSDSAYLSTEAWEEKIVAAGFGGVEAVASDAEAPHQITTTMIVHQVQEPPAKEITVLLEEDGPAVAQIVSQLESQGYKVTKCQLHDVAPAGQDVLSLLDVEKPFFHELDEARYLSFKAFLLGLQERDAGMLWATHLIDIGCHDPRYAQVLGFARTVRTEQLAELGTCQVDSFVDPKSIGQLIQVLGKFQTRQGDEELNPDFEWAIFNDRVQVARFHPFVLADELLVAEDSNEIATLNVRTPGRVNSLHYARHARKDLDADEVEVQVHSAGLNFRDILVALGIVELPVRLFGIEAAGIVTRVGADVSPDDLQVGDRVVCFCRKDAFSTYTTTLAAVCVRIPDRLTFDQAGTMLIPYFTSIHSMVNVGRVTKGHSVLIHSACGGVGLAAIQVAQMLEAEVYATVGSEEKVKYLVENYGIPRNRLFNSRDKSFVDGVMRETNGRGMDFILNSLSGELLHATWSCVAEFGTLLEIGKRDLIGDGKLDMKPFLANRNYCCVDIDGLWKRIHVARALIFSILDFYDKGHISPLPTTIFPAAQTQDAFRFMEKGQHIGRVGVSFKRADGEAELALDTTKRSLTVSFDSAASYLMVGGLGGIGRAVSTWMVDHGARELIYLSRSAGLTSKDDAFVEELHSMGCAVTLVAGDTTKLEDVERAIAAGMYPLKGIVQMSMVVANENYTRMSFDEWTASTAPKVQGTWNLHNASVSAGVDLDFFVMFSSVSGIVGQAGQANYASGNSFLDAFAQYRNGLGLAASVVDMGAVEDVGWISEHQGMMGKMSRSGFKPVLEQEVIDAMAISMLVHNKPNPAVEEALATTSKNASYFVHKNTFLVGLALLIPLHDPSNYVIWKKDRRMASYHNNSTVAATAASTDVLKSYLSSARADPSMLKSVEASKLFAVEIGKKLFDLLLKPQEELNTSWPLLDLGLDSLVALELRAWIKQVFAFDLPMLEMMSIGSLDILGQYAANEVYRIATEQNES</sequence>
<dbReference type="PROSITE" id="PS52004">
    <property type="entry name" value="KS3_2"/>
    <property type="match status" value="1"/>
</dbReference>
<keyword evidence="3" id="KW-0808">Transferase</keyword>
<dbReference type="InterPro" id="IPR013154">
    <property type="entry name" value="ADH-like_N"/>
</dbReference>
<dbReference type="InterPro" id="IPR016039">
    <property type="entry name" value="Thiolase-like"/>
</dbReference>
<dbReference type="Gene3D" id="3.40.366.10">
    <property type="entry name" value="Malonyl-Coenzyme A Acyl Carrier Protein, domain 2"/>
    <property type="match status" value="1"/>
</dbReference>
<dbReference type="GO" id="GO:0044550">
    <property type="term" value="P:secondary metabolite biosynthetic process"/>
    <property type="evidence" value="ECO:0007669"/>
    <property type="project" value="UniProtKB-ARBA"/>
</dbReference>
<dbReference type="InterPro" id="IPR049552">
    <property type="entry name" value="PKS_DH_N"/>
</dbReference>
<dbReference type="InterPro" id="IPR020843">
    <property type="entry name" value="ER"/>
</dbReference>
<dbReference type="InterPro" id="IPR042104">
    <property type="entry name" value="PKS_dehydratase_sf"/>
</dbReference>
<dbReference type="PANTHER" id="PTHR43775">
    <property type="entry name" value="FATTY ACID SYNTHASE"/>
    <property type="match status" value="1"/>
</dbReference>
<feature type="region of interest" description="N-terminal hotdog fold" evidence="7">
    <location>
        <begin position="932"/>
        <end position="1061"/>
    </location>
</feature>
<dbReference type="InterPro" id="IPR009081">
    <property type="entry name" value="PP-bd_ACP"/>
</dbReference>
<dbReference type="EMBL" id="DS027046">
    <property type="protein sequence ID" value="EAW13625.1"/>
    <property type="molecule type" value="Genomic_DNA"/>
</dbReference>
<dbReference type="GO" id="GO:0031177">
    <property type="term" value="F:phosphopantetheine binding"/>
    <property type="evidence" value="ECO:0007669"/>
    <property type="project" value="InterPro"/>
</dbReference>
<dbReference type="InterPro" id="IPR032821">
    <property type="entry name" value="PKS_assoc"/>
</dbReference>
<dbReference type="SUPFAM" id="SSF55048">
    <property type="entry name" value="Probable ACP-binding domain of malonyl-CoA ACP transacylase"/>
    <property type="match status" value="1"/>
</dbReference>
<dbReference type="InterPro" id="IPR014030">
    <property type="entry name" value="Ketoacyl_synth_N"/>
</dbReference>
<dbReference type="InterPro" id="IPR013968">
    <property type="entry name" value="PKS_KR"/>
</dbReference>
<dbReference type="InterPro" id="IPR020807">
    <property type="entry name" value="PKS_DH"/>
</dbReference>
<dbReference type="GO" id="GO:0006633">
    <property type="term" value="P:fatty acid biosynthetic process"/>
    <property type="evidence" value="ECO:0007669"/>
    <property type="project" value="TreeGrafter"/>
</dbReference>
<dbReference type="InterPro" id="IPR016035">
    <property type="entry name" value="Acyl_Trfase/lysoPLipase"/>
</dbReference>
<dbReference type="Pfam" id="PF08240">
    <property type="entry name" value="ADH_N"/>
    <property type="match status" value="1"/>
</dbReference>
<reference evidence="11 12" key="1">
    <citation type="journal article" date="2008" name="PLoS Genet.">
        <title>Genomic islands in the pathogenic filamentous fungus Aspergillus fumigatus.</title>
        <authorList>
            <person name="Fedorova N.D."/>
            <person name="Khaldi N."/>
            <person name="Joardar V.S."/>
            <person name="Maiti R."/>
            <person name="Amedeo P."/>
            <person name="Anderson M.J."/>
            <person name="Crabtree J."/>
            <person name="Silva J.C."/>
            <person name="Badger J.H."/>
            <person name="Albarraq A."/>
            <person name="Angiuoli S."/>
            <person name="Bussey H."/>
            <person name="Bowyer P."/>
            <person name="Cotty P.J."/>
            <person name="Dyer P.S."/>
            <person name="Egan A."/>
            <person name="Galens K."/>
            <person name="Fraser-Liggett C.M."/>
            <person name="Haas B.J."/>
            <person name="Inman J.M."/>
            <person name="Kent R."/>
            <person name="Lemieux S."/>
            <person name="Malavazi I."/>
            <person name="Orvis J."/>
            <person name="Roemer T."/>
            <person name="Ronning C.M."/>
            <person name="Sundaram J.P."/>
            <person name="Sutton G."/>
            <person name="Turner G."/>
            <person name="Venter J.C."/>
            <person name="White O.R."/>
            <person name="Whitty B.R."/>
            <person name="Youngman P."/>
            <person name="Wolfe K.H."/>
            <person name="Goldman G.H."/>
            <person name="Wortman J.R."/>
            <person name="Jiang B."/>
            <person name="Denning D.W."/>
            <person name="Nierman W.C."/>
        </authorList>
    </citation>
    <scope>NUCLEOTIDE SEQUENCE [LARGE SCALE GENOMIC DNA]</scope>
    <source>
        <strain evidence="12">ATCC 1007 / CBS 513.65 / DSM 816 / NCTC 3887 / NRRL 1</strain>
    </source>
</reference>
<evidence type="ECO:0000313" key="11">
    <source>
        <dbReference type="EMBL" id="EAW13625.1"/>
    </source>
</evidence>
<dbReference type="Gene3D" id="3.30.70.250">
    <property type="entry name" value="Malonyl-CoA ACP transacylase, ACP-binding"/>
    <property type="match status" value="1"/>
</dbReference>
<evidence type="ECO:0000256" key="5">
    <source>
        <dbReference type="ARBA" id="ARBA00023268"/>
    </source>
</evidence>
<dbReference type="SUPFAM" id="SSF53335">
    <property type="entry name" value="S-adenosyl-L-methionine-dependent methyltransferases"/>
    <property type="match status" value="1"/>
</dbReference>
<dbReference type="SMART" id="SM00822">
    <property type="entry name" value="PKS_KR"/>
    <property type="match status" value="1"/>
</dbReference>
<keyword evidence="5" id="KW-0511">Multifunctional enzyme</keyword>
<dbReference type="eggNOG" id="KOG1202">
    <property type="taxonomic scope" value="Eukaryota"/>
</dbReference>
<evidence type="ECO:0000256" key="7">
    <source>
        <dbReference type="PROSITE-ProRule" id="PRU01363"/>
    </source>
</evidence>
<dbReference type="GO" id="GO:0004312">
    <property type="term" value="F:fatty acid synthase activity"/>
    <property type="evidence" value="ECO:0007669"/>
    <property type="project" value="TreeGrafter"/>
</dbReference>
<dbReference type="VEuPathDB" id="FungiDB:ACLA_043440"/>
<dbReference type="InterPro" id="IPR050091">
    <property type="entry name" value="PKS_NRPS_Biosynth_Enz"/>
</dbReference>
<dbReference type="InterPro" id="IPR006162">
    <property type="entry name" value="Ppantetheine_attach_site"/>
</dbReference>
<dbReference type="InterPro" id="IPR013217">
    <property type="entry name" value="Methyltransf_12"/>
</dbReference>
<dbReference type="KEGG" id="act:ACLA_043440"/>
<dbReference type="Pfam" id="PF00698">
    <property type="entry name" value="Acyl_transf_1"/>
    <property type="match status" value="1"/>
</dbReference>
<keyword evidence="12" id="KW-1185">Reference proteome</keyword>
<proteinExistence type="predicted"/>
<evidence type="ECO:0000313" key="12">
    <source>
        <dbReference type="Proteomes" id="UP000006701"/>
    </source>
</evidence>
<dbReference type="SUPFAM" id="SSF47336">
    <property type="entry name" value="ACP-like"/>
    <property type="match status" value="1"/>
</dbReference>
<accession>A1C8I8</accession>
<feature type="domain" description="Carrier" evidence="8">
    <location>
        <begin position="2408"/>
        <end position="2485"/>
    </location>
</feature>
<dbReference type="Pfam" id="PF14765">
    <property type="entry name" value="PS-DH"/>
    <property type="match status" value="1"/>
</dbReference>
<dbReference type="InterPro" id="IPR036736">
    <property type="entry name" value="ACP-like_sf"/>
</dbReference>
<dbReference type="SUPFAM" id="SSF51735">
    <property type="entry name" value="NAD(P)-binding Rossmann-fold domains"/>
    <property type="match status" value="2"/>
</dbReference>
<dbReference type="CDD" id="cd00833">
    <property type="entry name" value="PKS"/>
    <property type="match status" value="1"/>
</dbReference>
<dbReference type="RefSeq" id="XP_001275051.1">
    <property type="nucleotide sequence ID" value="XM_001275050.1"/>
</dbReference>
<dbReference type="InterPro" id="IPR049900">
    <property type="entry name" value="PKS_mFAS_DH"/>
</dbReference>
<dbReference type="OrthoDB" id="329835at2759"/>
<dbReference type="InterPro" id="IPR016036">
    <property type="entry name" value="Malonyl_transacylase_ACP-bd"/>
</dbReference>
<dbReference type="Pfam" id="PF13602">
    <property type="entry name" value="ADH_zinc_N_2"/>
    <property type="match status" value="1"/>
</dbReference>
<dbReference type="Proteomes" id="UP000006701">
    <property type="component" value="Unassembled WGS sequence"/>
</dbReference>
<dbReference type="SMART" id="SM00823">
    <property type="entry name" value="PKS_PP"/>
    <property type="match status" value="1"/>
</dbReference>
<gene>
    <name evidence="11" type="ORF">ACLA_043440</name>
</gene>
<keyword evidence="6" id="KW-0012">Acyltransferase</keyword>
<feature type="active site" description="Proton donor; for dehydratase activity" evidence="7">
    <location>
        <position position="1132"/>
    </location>
</feature>
<dbReference type="InterPro" id="IPR020841">
    <property type="entry name" value="PKS_Beta-ketoAc_synthase_dom"/>
</dbReference>
<feature type="domain" description="Ketosynthase family 3 (KS3)" evidence="9">
    <location>
        <begin position="48"/>
        <end position="468"/>
    </location>
</feature>
<dbReference type="Gene3D" id="3.40.50.150">
    <property type="entry name" value="Vaccinia Virus protein VP39"/>
    <property type="match status" value="1"/>
</dbReference>
<dbReference type="Gene3D" id="1.10.1200.10">
    <property type="entry name" value="ACP-like"/>
    <property type="match status" value="1"/>
</dbReference>
<dbReference type="InterPro" id="IPR011032">
    <property type="entry name" value="GroES-like_sf"/>
</dbReference>
<dbReference type="InterPro" id="IPR029063">
    <property type="entry name" value="SAM-dependent_MTases_sf"/>
</dbReference>
<dbReference type="SMART" id="SM00826">
    <property type="entry name" value="PKS_DH"/>
    <property type="match status" value="1"/>
</dbReference>
<feature type="region of interest" description="C-terminal hotdog fold" evidence="7">
    <location>
        <begin position="1071"/>
        <end position="1222"/>
    </location>
</feature>
<dbReference type="Pfam" id="PF00109">
    <property type="entry name" value="ketoacyl-synt"/>
    <property type="match status" value="1"/>
</dbReference>
<dbReference type="SMART" id="SM00829">
    <property type="entry name" value="PKS_ER"/>
    <property type="match status" value="1"/>
</dbReference>
<evidence type="ECO:0000259" key="8">
    <source>
        <dbReference type="PROSITE" id="PS50075"/>
    </source>
</evidence>
<feature type="domain" description="PKS/mFAS DH" evidence="10">
    <location>
        <begin position="932"/>
        <end position="1222"/>
    </location>
</feature>
<dbReference type="InterPro" id="IPR057326">
    <property type="entry name" value="KR_dom"/>
</dbReference>
<dbReference type="Pfam" id="PF21089">
    <property type="entry name" value="PKS_DH_N"/>
    <property type="match status" value="1"/>
</dbReference>
<dbReference type="InterPro" id="IPR020806">
    <property type="entry name" value="PKS_PP-bd"/>
</dbReference>
<dbReference type="SUPFAM" id="SSF52151">
    <property type="entry name" value="FabD/lysophospholipase-like"/>
    <property type="match status" value="1"/>
</dbReference>
<dbReference type="InterPro" id="IPR014031">
    <property type="entry name" value="Ketoacyl_synth_C"/>
</dbReference>
<dbReference type="Pfam" id="PF08659">
    <property type="entry name" value="KR"/>
    <property type="match status" value="1"/>
</dbReference>
<protein>
    <submittedName>
        <fullName evidence="11">Polyketide synthase, putative</fullName>
    </submittedName>
</protein>
<dbReference type="SUPFAM" id="SSF50129">
    <property type="entry name" value="GroES-like"/>
    <property type="match status" value="1"/>
</dbReference>